<dbReference type="Gene3D" id="3.30.420.10">
    <property type="entry name" value="Ribonuclease H-like superfamily/Ribonuclease H"/>
    <property type="match status" value="1"/>
</dbReference>
<dbReference type="SUPFAM" id="SSF53098">
    <property type="entry name" value="Ribonuclease H-like"/>
    <property type="match status" value="1"/>
</dbReference>
<dbReference type="InterPro" id="IPR036397">
    <property type="entry name" value="RNaseH_sf"/>
</dbReference>
<accession>R7SD74</accession>
<protein>
    <recommendedName>
        <fullName evidence="1">RNase H type-1 domain-containing protein</fullName>
    </recommendedName>
</protein>
<dbReference type="InterPro" id="IPR002156">
    <property type="entry name" value="RNaseH_domain"/>
</dbReference>
<dbReference type="KEGG" id="cput:CONPUDRAFT_39462"/>
<dbReference type="GO" id="GO:0004523">
    <property type="term" value="F:RNA-DNA hybrid ribonuclease activity"/>
    <property type="evidence" value="ECO:0007669"/>
    <property type="project" value="InterPro"/>
</dbReference>
<evidence type="ECO:0000259" key="1">
    <source>
        <dbReference type="PROSITE" id="PS50879"/>
    </source>
</evidence>
<dbReference type="AlphaFoldDB" id="R7SD74"/>
<dbReference type="eggNOG" id="ENOG502SC56">
    <property type="taxonomic scope" value="Eukaryota"/>
</dbReference>
<keyword evidence="3" id="KW-1185">Reference proteome</keyword>
<sequence length="92" mass="10674">EFSIRWIAGHEGIQGNELVDEEARAAASSRRNSSPKASLPLYLRRRKLPRSISALKQDYRKELYARWKEILSESARSRHFQTFHPSLPSSSY</sequence>
<dbReference type="OrthoDB" id="3265515at2759"/>
<dbReference type="GeneID" id="19206858"/>
<reference evidence="3" key="1">
    <citation type="journal article" date="2012" name="Science">
        <title>The Paleozoic origin of enzymatic lignin decomposition reconstructed from 31 fungal genomes.</title>
        <authorList>
            <person name="Floudas D."/>
            <person name="Binder M."/>
            <person name="Riley R."/>
            <person name="Barry K."/>
            <person name="Blanchette R.A."/>
            <person name="Henrissat B."/>
            <person name="Martinez A.T."/>
            <person name="Otillar R."/>
            <person name="Spatafora J.W."/>
            <person name="Yadav J.S."/>
            <person name="Aerts A."/>
            <person name="Benoit I."/>
            <person name="Boyd A."/>
            <person name="Carlson A."/>
            <person name="Copeland A."/>
            <person name="Coutinho P.M."/>
            <person name="de Vries R.P."/>
            <person name="Ferreira P."/>
            <person name="Findley K."/>
            <person name="Foster B."/>
            <person name="Gaskell J."/>
            <person name="Glotzer D."/>
            <person name="Gorecki P."/>
            <person name="Heitman J."/>
            <person name="Hesse C."/>
            <person name="Hori C."/>
            <person name="Igarashi K."/>
            <person name="Jurgens J.A."/>
            <person name="Kallen N."/>
            <person name="Kersten P."/>
            <person name="Kohler A."/>
            <person name="Kuees U."/>
            <person name="Kumar T.K.A."/>
            <person name="Kuo A."/>
            <person name="LaButti K."/>
            <person name="Larrondo L.F."/>
            <person name="Lindquist E."/>
            <person name="Ling A."/>
            <person name="Lombard V."/>
            <person name="Lucas S."/>
            <person name="Lundell T."/>
            <person name="Martin R."/>
            <person name="McLaughlin D.J."/>
            <person name="Morgenstern I."/>
            <person name="Morin E."/>
            <person name="Murat C."/>
            <person name="Nagy L.G."/>
            <person name="Nolan M."/>
            <person name="Ohm R.A."/>
            <person name="Patyshakuliyeva A."/>
            <person name="Rokas A."/>
            <person name="Ruiz-Duenas F.J."/>
            <person name="Sabat G."/>
            <person name="Salamov A."/>
            <person name="Samejima M."/>
            <person name="Schmutz J."/>
            <person name="Slot J.C."/>
            <person name="St John F."/>
            <person name="Stenlid J."/>
            <person name="Sun H."/>
            <person name="Sun S."/>
            <person name="Syed K."/>
            <person name="Tsang A."/>
            <person name="Wiebenga A."/>
            <person name="Young D."/>
            <person name="Pisabarro A."/>
            <person name="Eastwood D.C."/>
            <person name="Martin F."/>
            <person name="Cullen D."/>
            <person name="Grigoriev I.V."/>
            <person name="Hibbett D.S."/>
        </authorList>
    </citation>
    <scope>NUCLEOTIDE SEQUENCE [LARGE SCALE GENOMIC DNA]</scope>
    <source>
        <strain evidence="3">RWD-64-598 SS2</strain>
    </source>
</reference>
<dbReference type="PROSITE" id="PS50879">
    <property type="entry name" value="RNASE_H_1"/>
    <property type="match status" value="1"/>
</dbReference>
<evidence type="ECO:0000313" key="3">
    <source>
        <dbReference type="Proteomes" id="UP000053558"/>
    </source>
</evidence>
<feature type="non-terminal residue" evidence="2">
    <location>
        <position position="1"/>
    </location>
</feature>
<gene>
    <name evidence="2" type="ORF">CONPUDRAFT_39462</name>
</gene>
<evidence type="ECO:0000313" key="2">
    <source>
        <dbReference type="EMBL" id="EIW74118.1"/>
    </source>
</evidence>
<name>R7SD74_CONPW</name>
<feature type="domain" description="RNase H type-1" evidence="1">
    <location>
        <begin position="1"/>
        <end position="28"/>
    </location>
</feature>
<dbReference type="InterPro" id="IPR012337">
    <property type="entry name" value="RNaseH-like_sf"/>
</dbReference>
<dbReference type="GO" id="GO:0003676">
    <property type="term" value="F:nucleic acid binding"/>
    <property type="evidence" value="ECO:0007669"/>
    <property type="project" value="InterPro"/>
</dbReference>
<organism evidence="2 3">
    <name type="scientific">Coniophora puteana (strain RWD-64-598)</name>
    <name type="common">Brown rot fungus</name>
    <dbReference type="NCBI Taxonomy" id="741705"/>
    <lineage>
        <taxon>Eukaryota</taxon>
        <taxon>Fungi</taxon>
        <taxon>Dikarya</taxon>
        <taxon>Basidiomycota</taxon>
        <taxon>Agaricomycotina</taxon>
        <taxon>Agaricomycetes</taxon>
        <taxon>Agaricomycetidae</taxon>
        <taxon>Boletales</taxon>
        <taxon>Coniophorineae</taxon>
        <taxon>Coniophoraceae</taxon>
        <taxon>Coniophora</taxon>
    </lineage>
</organism>
<proteinExistence type="predicted"/>
<feature type="non-terminal residue" evidence="2">
    <location>
        <position position="92"/>
    </location>
</feature>
<dbReference type="Proteomes" id="UP000053558">
    <property type="component" value="Unassembled WGS sequence"/>
</dbReference>
<dbReference type="EMBL" id="JH711594">
    <property type="protein sequence ID" value="EIW74118.1"/>
    <property type="molecule type" value="Genomic_DNA"/>
</dbReference>
<dbReference type="OMA" id="IRWIAGH"/>
<dbReference type="RefSeq" id="XP_007775669.1">
    <property type="nucleotide sequence ID" value="XM_007777479.1"/>
</dbReference>